<dbReference type="AlphaFoldDB" id="A0A176Z2P3"/>
<dbReference type="Proteomes" id="UP000076959">
    <property type="component" value="Unassembled WGS sequence"/>
</dbReference>
<dbReference type="PANTHER" id="PTHR43581:SF4">
    <property type="entry name" value="ATP_GTP PHOSPHATASE"/>
    <property type="match status" value="1"/>
</dbReference>
<dbReference type="EMBL" id="LUUB01000035">
    <property type="protein sequence ID" value="OAF13480.1"/>
    <property type="molecule type" value="Genomic_DNA"/>
</dbReference>
<proteinExistence type="predicted"/>
<dbReference type="Gene3D" id="3.40.50.300">
    <property type="entry name" value="P-loop containing nucleotide triphosphate hydrolases"/>
    <property type="match status" value="2"/>
</dbReference>
<evidence type="ECO:0000259" key="2">
    <source>
        <dbReference type="Pfam" id="PF13304"/>
    </source>
</evidence>
<evidence type="ECO:0000313" key="3">
    <source>
        <dbReference type="EMBL" id="OAF13480.1"/>
    </source>
</evidence>
<dbReference type="GO" id="GO:0005524">
    <property type="term" value="F:ATP binding"/>
    <property type="evidence" value="ECO:0007669"/>
    <property type="project" value="InterPro"/>
</dbReference>
<evidence type="ECO:0000259" key="1">
    <source>
        <dbReference type="Pfam" id="PF13175"/>
    </source>
</evidence>
<dbReference type="InterPro" id="IPR027417">
    <property type="entry name" value="P-loop_NTPase"/>
</dbReference>
<protein>
    <submittedName>
        <fullName evidence="3">Chromosome partitioning protein</fullName>
    </submittedName>
</protein>
<sequence length="605" mass="66527">MIVSKLQVSGFRGIRTCEINFSKFNTFVGPNNCGKTTIAEALALVLGRDRLVRTLTEHDFIGSEPKETDRIIIVASITGFLPNDPARQSDWFRWGRATIKWTDVDSGAVKVERSKNTDLLTCQIAFAARFDLESLEVVTARYFYDTGVDPFADDAAIEQVPADLIRRLGFFLVPASRTWDRTISFGSELFRRVVSYVGGKPAAAVLAERARLRTPKDPLEADSNLRELVSNIDTDLAALLGQETRLKLRLTTTDSEGILESVFPHFSNGDKIPLPSRRHGSGLISLQTLILLMRFGQVRVANGEGFLMVIEEPELHVPPPLQRKLLRMMQAMATQTIVTTHSPTIASVPNPHEIQFVANSNGALVARPLTKRPLAPDAQNPIRSLLLSARDATIYALMHPSVLVPEGRIDAAWLRQFVKILELGATNSSDLGLSFAQEVGPIPTADARAREVYEHLREVHPLVFCLFDGDAQGDNYTSAVCTSKPPPHIVARWPKGWAIEHVVGWIAEGDPSILARAELAQIGVPSKPAELVGALQGKFKTDEIVHGVIADAFVESEACRRRIGSVMQFVADIAMGRRPPTQHKMIKHANGTTVIWTLSNAVLGI</sequence>
<dbReference type="RefSeq" id="WP_063698050.1">
    <property type="nucleotide sequence ID" value="NZ_LUUB01000035.1"/>
</dbReference>
<feature type="domain" description="ATPase AAA-type core" evidence="2">
    <location>
        <begin position="230"/>
        <end position="345"/>
    </location>
</feature>
<dbReference type="OrthoDB" id="9789856at2"/>
<comment type="caution">
    <text evidence="3">The sequence shown here is derived from an EMBL/GenBank/DDBJ whole genome shotgun (WGS) entry which is preliminary data.</text>
</comment>
<dbReference type="Pfam" id="PF13175">
    <property type="entry name" value="AAA_15"/>
    <property type="match status" value="1"/>
</dbReference>
<dbReference type="Pfam" id="PF13304">
    <property type="entry name" value="AAA_21"/>
    <property type="match status" value="1"/>
</dbReference>
<name>A0A176Z2P3_9BRAD</name>
<dbReference type="STRING" id="1505087.AYJ54_05710"/>
<organism evidence="3 4">
    <name type="scientific">Bradyrhizobium centrolobii</name>
    <dbReference type="NCBI Taxonomy" id="1505087"/>
    <lineage>
        <taxon>Bacteria</taxon>
        <taxon>Pseudomonadati</taxon>
        <taxon>Pseudomonadota</taxon>
        <taxon>Alphaproteobacteria</taxon>
        <taxon>Hyphomicrobiales</taxon>
        <taxon>Nitrobacteraceae</taxon>
        <taxon>Bradyrhizobium</taxon>
    </lineage>
</organism>
<accession>A0A176Z2P3</accession>
<dbReference type="PANTHER" id="PTHR43581">
    <property type="entry name" value="ATP/GTP PHOSPHATASE"/>
    <property type="match status" value="1"/>
</dbReference>
<dbReference type="GO" id="GO:0016887">
    <property type="term" value="F:ATP hydrolysis activity"/>
    <property type="evidence" value="ECO:0007669"/>
    <property type="project" value="InterPro"/>
</dbReference>
<dbReference type="SUPFAM" id="SSF52540">
    <property type="entry name" value="P-loop containing nucleoside triphosphate hydrolases"/>
    <property type="match status" value="1"/>
</dbReference>
<feature type="domain" description="Endonuclease GajA/Old nuclease/RecF-like AAA" evidence="1">
    <location>
        <begin position="1"/>
        <end position="49"/>
    </location>
</feature>
<evidence type="ECO:0000313" key="4">
    <source>
        <dbReference type="Proteomes" id="UP000076959"/>
    </source>
</evidence>
<dbReference type="InterPro" id="IPR051396">
    <property type="entry name" value="Bact_Antivir_Def_Nuclease"/>
</dbReference>
<keyword evidence="4" id="KW-1185">Reference proteome</keyword>
<dbReference type="InterPro" id="IPR003959">
    <property type="entry name" value="ATPase_AAA_core"/>
</dbReference>
<dbReference type="InterPro" id="IPR041685">
    <property type="entry name" value="AAA_GajA/Old/RecF-like"/>
</dbReference>
<reference evidence="3 4" key="1">
    <citation type="submission" date="2016-03" db="EMBL/GenBank/DDBJ databases">
        <title>Draft Genome Sequence of the Strain BR 10245 (Bradyrhizobium sp.) isolated from nodules of Centrolobium paraense.</title>
        <authorList>
            <person name="Simoes-Araujo J.L.Sr."/>
            <person name="Barauna A.C."/>
            <person name="Silva K."/>
            <person name="Zilli J.E."/>
        </authorList>
    </citation>
    <scope>NUCLEOTIDE SEQUENCE [LARGE SCALE GENOMIC DNA]</scope>
    <source>
        <strain evidence="3 4">BR 10245</strain>
    </source>
</reference>
<gene>
    <name evidence="3" type="ORF">AYJ54_05710</name>
</gene>